<dbReference type="EMBL" id="JAWQEG010007561">
    <property type="protein sequence ID" value="KAK3852158.1"/>
    <property type="molecule type" value="Genomic_DNA"/>
</dbReference>
<accession>A0AAE1BKI6</accession>
<keyword evidence="2" id="KW-1185">Reference proteome</keyword>
<name>A0AAE1BKI6_PETCI</name>
<organism evidence="1 2">
    <name type="scientific">Petrolisthes cinctipes</name>
    <name type="common">Flat porcelain crab</name>
    <dbReference type="NCBI Taxonomy" id="88211"/>
    <lineage>
        <taxon>Eukaryota</taxon>
        <taxon>Metazoa</taxon>
        <taxon>Ecdysozoa</taxon>
        <taxon>Arthropoda</taxon>
        <taxon>Crustacea</taxon>
        <taxon>Multicrustacea</taxon>
        <taxon>Malacostraca</taxon>
        <taxon>Eumalacostraca</taxon>
        <taxon>Eucarida</taxon>
        <taxon>Decapoda</taxon>
        <taxon>Pleocyemata</taxon>
        <taxon>Anomura</taxon>
        <taxon>Galatheoidea</taxon>
        <taxon>Porcellanidae</taxon>
        <taxon>Petrolisthes</taxon>
    </lineage>
</organism>
<reference evidence="1" key="1">
    <citation type="submission" date="2023-10" db="EMBL/GenBank/DDBJ databases">
        <title>Genome assemblies of two species of porcelain crab, Petrolisthes cinctipes and Petrolisthes manimaculis (Anomura: Porcellanidae).</title>
        <authorList>
            <person name="Angst P."/>
        </authorList>
    </citation>
    <scope>NUCLEOTIDE SEQUENCE</scope>
    <source>
        <strain evidence="1">PB745_01</strain>
        <tissue evidence="1">Gill</tissue>
    </source>
</reference>
<proteinExistence type="predicted"/>
<sequence length="101" mass="11757">MKLLNISMKRCEHDGCWWYSTSPTDPNVMHWYVHLITAVLGSRCHLHSSGTSSRSQHCKNLENGSTLGIEEIKKTAGYRTEELRRPNIEREEEEEEQLVQE</sequence>
<dbReference type="AlphaFoldDB" id="A0AAE1BKI6"/>
<evidence type="ECO:0000313" key="2">
    <source>
        <dbReference type="Proteomes" id="UP001286313"/>
    </source>
</evidence>
<dbReference type="Proteomes" id="UP001286313">
    <property type="component" value="Unassembled WGS sequence"/>
</dbReference>
<comment type="caution">
    <text evidence="1">The sequence shown here is derived from an EMBL/GenBank/DDBJ whole genome shotgun (WGS) entry which is preliminary data.</text>
</comment>
<evidence type="ECO:0000313" key="1">
    <source>
        <dbReference type="EMBL" id="KAK3852158.1"/>
    </source>
</evidence>
<gene>
    <name evidence="1" type="ORF">Pcinc_041240</name>
</gene>
<protein>
    <submittedName>
        <fullName evidence="1">Uncharacterized protein</fullName>
    </submittedName>
</protein>